<feature type="compositionally biased region" description="Low complexity" evidence="1">
    <location>
        <begin position="69"/>
        <end position="82"/>
    </location>
</feature>
<dbReference type="AlphaFoldDB" id="A0A453RYV6"/>
<feature type="region of interest" description="Disordered" evidence="1">
    <location>
        <begin position="37"/>
        <end position="103"/>
    </location>
</feature>
<sequence>VFGIWSAVLCKVRERSPPPPQPLYHRLPQIAATDQLLTPTPRRRPSPSPPLTSQLRQLSDPPNPPPIHPSSSTSLPLSCDPSCRGQRRPIPPTSTTTQQTHELLSDPSVCQDGWIRRSRSPVLAPQHLACGWGYSHGVAYITGVSPVVTLRRKKCPLTPSPPLGWRSLARRARMRWTGRRRCVLLCHVSGAAMHMWRPPLPREAGGQPSLRALHRLQTEQNMGVLEQMLLGRASTGAMKGEE</sequence>
<feature type="compositionally biased region" description="Low complexity" evidence="1">
    <location>
        <begin position="51"/>
        <end position="60"/>
    </location>
</feature>
<protein>
    <submittedName>
        <fullName evidence="2">Uncharacterized protein</fullName>
    </submittedName>
</protein>
<dbReference type="Gramene" id="AET7Gv20762000.1">
    <property type="protein sequence ID" value="AET7Gv20762000.1"/>
    <property type="gene ID" value="AET7Gv20762000"/>
</dbReference>
<reference evidence="2" key="3">
    <citation type="journal article" date="2017" name="Nature">
        <title>Genome sequence of the progenitor of the wheat D genome Aegilops tauschii.</title>
        <authorList>
            <person name="Luo M.C."/>
            <person name="Gu Y.Q."/>
            <person name="Puiu D."/>
            <person name="Wang H."/>
            <person name="Twardziok S.O."/>
            <person name="Deal K.R."/>
            <person name="Huo N."/>
            <person name="Zhu T."/>
            <person name="Wang L."/>
            <person name="Wang Y."/>
            <person name="McGuire P.E."/>
            <person name="Liu S."/>
            <person name="Long H."/>
            <person name="Ramasamy R.K."/>
            <person name="Rodriguez J.C."/>
            <person name="Van S.L."/>
            <person name="Yuan L."/>
            <person name="Wang Z."/>
            <person name="Xia Z."/>
            <person name="Xiao L."/>
            <person name="Anderson O.D."/>
            <person name="Ouyang S."/>
            <person name="Liang Y."/>
            <person name="Zimin A.V."/>
            <person name="Pertea G."/>
            <person name="Qi P."/>
            <person name="Bennetzen J.L."/>
            <person name="Dai X."/>
            <person name="Dawson M.W."/>
            <person name="Muller H.G."/>
            <person name="Kugler K."/>
            <person name="Rivarola-Duarte L."/>
            <person name="Spannagl M."/>
            <person name="Mayer K.F.X."/>
            <person name="Lu F.H."/>
            <person name="Bevan M.W."/>
            <person name="Leroy P."/>
            <person name="Li P."/>
            <person name="You F.M."/>
            <person name="Sun Q."/>
            <person name="Liu Z."/>
            <person name="Lyons E."/>
            <person name="Wicker T."/>
            <person name="Salzberg S.L."/>
            <person name="Devos K.M."/>
            <person name="Dvorak J."/>
        </authorList>
    </citation>
    <scope>NUCLEOTIDE SEQUENCE [LARGE SCALE GENOMIC DNA]</scope>
    <source>
        <strain evidence="2">cv. AL8/78</strain>
    </source>
</reference>
<reference evidence="3" key="2">
    <citation type="journal article" date="2017" name="Nat. Plants">
        <title>The Aegilops tauschii genome reveals multiple impacts of transposons.</title>
        <authorList>
            <person name="Zhao G."/>
            <person name="Zou C."/>
            <person name="Li K."/>
            <person name="Wang K."/>
            <person name="Li T."/>
            <person name="Gao L."/>
            <person name="Zhang X."/>
            <person name="Wang H."/>
            <person name="Yang Z."/>
            <person name="Liu X."/>
            <person name="Jiang W."/>
            <person name="Mao L."/>
            <person name="Kong X."/>
            <person name="Jiao Y."/>
            <person name="Jia J."/>
        </authorList>
    </citation>
    <scope>NUCLEOTIDE SEQUENCE [LARGE SCALE GENOMIC DNA]</scope>
    <source>
        <strain evidence="3">cv. AL8/78</strain>
    </source>
</reference>
<name>A0A453RYV6_AEGTS</name>
<evidence type="ECO:0000256" key="1">
    <source>
        <dbReference type="SAM" id="MobiDB-lite"/>
    </source>
</evidence>
<accession>A0A453RYV6</accession>
<reference evidence="3" key="1">
    <citation type="journal article" date="2014" name="Science">
        <title>Ancient hybridizations among the ancestral genomes of bread wheat.</title>
        <authorList>
            <consortium name="International Wheat Genome Sequencing Consortium,"/>
            <person name="Marcussen T."/>
            <person name="Sandve S.R."/>
            <person name="Heier L."/>
            <person name="Spannagl M."/>
            <person name="Pfeifer M."/>
            <person name="Jakobsen K.S."/>
            <person name="Wulff B.B."/>
            <person name="Steuernagel B."/>
            <person name="Mayer K.F."/>
            <person name="Olsen O.A."/>
        </authorList>
    </citation>
    <scope>NUCLEOTIDE SEQUENCE [LARGE SCALE GENOMIC DNA]</scope>
    <source>
        <strain evidence="3">cv. AL8/78</strain>
    </source>
</reference>
<evidence type="ECO:0000313" key="2">
    <source>
        <dbReference type="EnsemblPlants" id="AET7Gv20762000.1"/>
    </source>
</evidence>
<dbReference type="EnsemblPlants" id="AET7Gv20762000.1">
    <property type="protein sequence ID" value="AET7Gv20762000.1"/>
    <property type="gene ID" value="AET7Gv20762000"/>
</dbReference>
<organism evidence="2 3">
    <name type="scientific">Aegilops tauschii subsp. strangulata</name>
    <name type="common">Goatgrass</name>
    <dbReference type="NCBI Taxonomy" id="200361"/>
    <lineage>
        <taxon>Eukaryota</taxon>
        <taxon>Viridiplantae</taxon>
        <taxon>Streptophyta</taxon>
        <taxon>Embryophyta</taxon>
        <taxon>Tracheophyta</taxon>
        <taxon>Spermatophyta</taxon>
        <taxon>Magnoliopsida</taxon>
        <taxon>Liliopsida</taxon>
        <taxon>Poales</taxon>
        <taxon>Poaceae</taxon>
        <taxon>BOP clade</taxon>
        <taxon>Pooideae</taxon>
        <taxon>Triticodae</taxon>
        <taxon>Triticeae</taxon>
        <taxon>Triticinae</taxon>
        <taxon>Aegilops</taxon>
    </lineage>
</organism>
<proteinExistence type="predicted"/>
<keyword evidence="3" id="KW-1185">Reference proteome</keyword>
<dbReference type="Proteomes" id="UP000015105">
    <property type="component" value="Chromosome 7D"/>
</dbReference>
<reference evidence="2" key="5">
    <citation type="journal article" date="2021" name="G3 (Bethesda)">
        <title>Aegilops tauschii genome assembly Aet v5.0 features greater sequence contiguity and improved annotation.</title>
        <authorList>
            <person name="Wang L."/>
            <person name="Zhu T."/>
            <person name="Rodriguez J.C."/>
            <person name="Deal K.R."/>
            <person name="Dubcovsky J."/>
            <person name="McGuire P.E."/>
            <person name="Lux T."/>
            <person name="Spannagl M."/>
            <person name="Mayer K.F.X."/>
            <person name="Baldrich P."/>
            <person name="Meyers B.C."/>
            <person name="Huo N."/>
            <person name="Gu Y.Q."/>
            <person name="Zhou H."/>
            <person name="Devos K.M."/>
            <person name="Bennetzen J.L."/>
            <person name="Unver T."/>
            <person name="Budak H."/>
            <person name="Gulick P.J."/>
            <person name="Galiba G."/>
            <person name="Kalapos B."/>
            <person name="Nelson D.R."/>
            <person name="Li P."/>
            <person name="You F.M."/>
            <person name="Luo M.C."/>
            <person name="Dvorak J."/>
        </authorList>
    </citation>
    <scope>NUCLEOTIDE SEQUENCE [LARGE SCALE GENOMIC DNA]</scope>
    <source>
        <strain evidence="2">cv. AL8/78</strain>
    </source>
</reference>
<evidence type="ECO:0000313" key="3">
    <source>
        <dbReference type="Proteomes" id="UP000015105"/>
    </source>
</evidence>
<reference evidence="2" key="4">
    <citation type="submission" date="2019-03" db="UniProtKB">
        <authorList>
            <consortium name="EnsemblPlants"/>
        </authorList>
    </citation>
    <scope>IDENTIFICATION</scope>
</reference>